<dbReference type="InterPro" id="IPR002018">
    <property type="entry name" value="CarbesteraseB"/>
</dbReference>
<feature type="domain" description="Carboxylesterase type B" evidence="6">
    <location>
        <begin position="21"/>
        <end position="555"/>
    </location>
</feature>
<dbReference type="InterPro" id="IPR019819">
    <property type="entry name" value="Carboxylesterase_B_CS"/>
</dbReference>
<dbReference type="InterPro" id="IPR029058">
    <property type="entry name" value="AB_hydrolase_fold"/>
</dbReference>
<dbReference type="PANTHER" id="PTHR43142:SF1">
    <property type="entry name" value="CARBOXYLIC ESTER HYDROLASE"/>
    <property type="match status" value="1"/>
</dbReference>
<evidence type="ECO:0000256" key="5">
    <source>
        <dbReference type="SAM" id="SignalP"/>
    </source>
</evidence>
<dbReference type="Pfam" id="PF00135">
    <property type="entry name" value="COesterase"/>
    <property type="match status" value="1"/>
</dbReference>
<organism evidence="7 8">
    <name type="scientific">Vanessa tameamea</name>
    <name type="common">Kamehameha butterfly</name>
    <dbReference type="NCBI Taxonomy" id="334116"/>
    <lineage>
        <taxon>Eukaryota</taxon>
        <taxon>Metazoa</taxon>
        <taxon>Ecdysozoa</taxon>
        <taxon>Arthropoda</taxon>
        <taxon>Hexapoda</taxon>
        <taxon>Insecta</taxon>
        <taxon>Pterygota</taxon>
        <taxon>Neoptera</taxon>
        <taxon>Endopterygota</taxon>
        <taxon>Lepidoptera</taxon>
        <taxon>Glossata</taxon>
        <taxon>Ditrysia</taxon>
        <taxon>Papilionoidea</taxon>
        <taxon>Nymphalidae</taxon>
        <taxon>Nymphalinae</taxon>
        <taxon>Vanessa</taxon>
    </lineage>
</organism>
<reference evidence="8" key="1">
    <citation type="submission" date="2025-08" db="UniProtKB">
        <authorList>
            <consortium name="RefSeq"/>
        </authorList>
    </citation>
    <scope>IDENTIFICATION</scope>
    <source>
        <tissue evidence="8">Whole body</tissue>
    </source>
</reference>
<evidence type="ECO:0000256" key="4">
    <source>
        <dbReference type="ARBA" id="ARBA00023180"/>
    </source>
</evidence>
<dbReference type="PANTHER" id="PTHR43142">
    <property type="entry name" value="CARBOXYLIC ESTER HYDROLASE"/>
    <property type="match status" value="1"/>
</dbReference>
<evidence type="ECO:0000256" key="1">
    <source>
        <dbReference type="ARBA" id="ARBA00005964"/>
    </source>
</evidence>
<dbReference type="AlphaFoldDB" id="A0A8B8I976"/>
<keyword evidence="2" id="KW-0719">Serine esterase</keyword>
<keyword evidence="4" id="KW-0325">Glycoprotein</keyword>
<proteinExistence type="inferred from homology"/>
<evidence type="ECO:0000256" key="3">
    <source>
        <dbReference type="ARBA" id="ARBA00022801"/>
    </source>
</evidence>
<evidence type="ECO:0000259" key="6">
    <source>
        <dbReference type="Pfam" id="PF00135"/>
    </source>
</evidence>
<dbReference type="SUPFAM" id="SSF53474">
    <property type="entry name" value="alpha/beta-Hydrolases"/>
    <property type="match status" value="1"/>
</dbReference>
<evidence type="ECO:0000313" key="7">
    <source>
        <dbReference type="Proteomes" id="UP001652626"/>
    </source>
</evidence>
<keyword evidence="5" id="KW-0732">Signal</keyword>
<dbReference type="RefSeq" id="XP_026493565.2">
    <property type="nucleotide sequence ID" value="XM_026637780.2"/>
</dbReference>
<dbReference type="GeneID" id="113398854"/>
<feature type="signal peptide" evidence="5">
    <location>
        <begin position="1"/>
        <end position="19"/>
    </location>
</feature>
<keyword evidence="7" id="KW-1185">Reference proteome</keyword>
<dbReference type="OrthoDB" id="3200163at2759"/>
<evidence type="ECO:0000313" key="8">
    <source>
        <dbReference type="RefSeq" id="XP_026493565.2"/>
    </source>
</evidence>
<comment type="similarity">
    <text evidence="1">Belongs to the type-B carboxylesterase/lipase family.</text>
</comment>
<dbReference type="Proteomes" id="UP001652626">
    <property type="component" value="Chromosome 18"/>
</dbReference>
<dbReference type="Gene3D" id="3.40.50.1820">
    <property type="entry name" value="alpha/beta hydrolase"/>
    <property type="match status" value="1"/>
</dbReference>
<dbReference type="GO" id="GO:0052689">
    <property type="term" value="F:carboxylic ester hydrolase activity"/>
    <property type="evidence" value="ECO:0007669"/>
    <property type="project" value="UniProtKB-KW"/>
</dbReference>
<accession>A0A8B8I976</accession>
<feature type="chain" id="PRO_5046962564" evidence="5">
    <location>
        <begin position="20"/>
        <end position="581"/>
    </location>
</feature>
<sequence length="581" mass="66677">MDKIIGIFILISVSVLVLADIEVETTHGRVAGRDFKSIFEEKKYHGFMGIPFAAPPVKDLRFKAPQPMEPWTDVLQATKVKPACVQFNTNFRKGQALGQYGLEDCLYLDIFTPAVDENKRPVVVFLYSERLKNSYNKTKDYAPDFFIEEDLVVVTISHRLAIFGFLSFEDNSLPGNAGLKDIVAALDWISNNINNFGGDPEKVTLLGAQGGAVAVDFLIRSKAKKYFRSAILQSGTSLNPAYLQGNARERFFELANLLEITSSSSSHILKELNEIPASKLFNVELRASPPDYFKETQRSILSFGPIVEKDADGLITEYPENSYENINIPIMVGYNSREGLTASYKYLAQPHSLKFVEKDFPFLMPLRMKFRFDPLSEMYYDAIDDIKKFYFKEGKVTIKSTSEYVTYVGDLHSYSMDMTAKMYANISLSPVYYYHFDFYSDLNENKNDLLALSVVEEGTWGAATGDELCYLFRCPSLKDKYAKHKRLESQELIMQKKMIKLWANFVKYGNPTPKNNNPLNEIEWSPYNLKTKEYLLIGNKFEVKKDLWERKFTFWDDFLNKWEKRAHKGVISEKGNKKDEL</sequence>
<keyword evidence="3" id="KW-0378">Hydrolase</keyword>
<dbReference type="PROSITE" id="PS00941">
    <property type="entry name" value="CARBOXYLESTERASE_B_2"/>
    <property type="match status" value="1"/>
</dbReference>
<name>A0A8B8I976_VANTA</name>
<gene>
    <name evidence="8" type="primary">LOC113398854</name>
</gene>
<evidence type="ECO:0000256" key="2">
    <source>
        <dbReference type="ARBA" id="ARBA00022487"/>
    </source>
</evidence>
<protein>
    <submittedName>
        <fullName evidence="8">Juvenile hormone esterase-like</fullName>
    </submittedName>
</protein>
<dbReference type="OMA" id="YAPDFFI"/>